<evidence type="ECO:0000259" key="3">
    <source>
        <dbReference type="PROSITE" id="PS50110"/>
    </source>
</evidence>
<dbReference type="PANTHER" id="PTHR43228:SF1">
    <property type="entry name" value="TWO-COMPONENT RESPONSE REGULATOR ARR22"/>
    <property type="match status" value="1"/>
</dbReference>
<dbReference type="Gene3D" id="1.25.40.10">
    <property type="entry name" value="Tetratricopeptide repeat domain"/>
    <property type="match status" value="2"/>
</dbReference>
<dbReference type="RefSeq" id="WP_268073560.1">
    <property type="nucleotide sequence ID" value="NZ_CP109965.1"/>
</dbReference>
<dbReference type="InterPro" id="IPR019734">
    <property type="entry name" value="TPR_rpt"/>
</dbReference>
<dbReference type="PANTHER" id="PTHR43228">
    <property type="entry name" value="TWO-COMPONENT RESPONSE REGULATOR"/>
    <property type="match status" value="1"/>
</dbReference>
<feature type="repeat" description="TPR" evidence="2">
    <location>
        <begin position="235"/>
        <end position="268"/>
    </location>
</feature>
<dbReference type="InterPro" id="IPR052048">
    <property type="entry name" value="ST_Response_Regulator"/>
</dbReference>
<dbReference type="SMART" id="SM00028">
    <property type="entry name" value="TPR"/>
    <property type="match status" value="3"/>
</dbReference>
<dbReference type="SMART" id="SM00448">
    <property type="entry name" value="REC"/>
    <property type="match status" value="1"/>
</dbReference>
<sequence length="548" mass="63077">MNQDLIKHARVLIIDDQALAQTFLKKSLEKIGFDSIQIAESAKHALRLTDDILFDLIICSFNLSRDRDGYHLFEELKDKGAIKLNTTFIFTSAETDAALVNSVIELQPDDFLAKPFTSKELSERLLRVLKRKQKLNHIYQALDNQDFKGALAHIDDTLNNPKQTHLYPLVMRLKGDILLAQKDFATAARYFYDIITVQKFTWAMIGLAKAYLGLNKEEAGKAILDKLVKKPETRLAALDLLAQYYINHDEYDLAYQQFRNAKAISPRNIKRHQSVVNLARLLHDHSGQFEAAKTMLRFAKHSVHDTEDLYLTVARAGIDYALTLTEQESVNIAKQTDKYLATVKREFLHTAESKNKIAIVQARLHYIRDEQDKAKQLINSLELDKYGAISFEDYIDRAKAFHELGYQNEAVELLEEVPQVFDADDINGKIMAKFLTQETQEKRDIPFSPRQLNNIAVQLYNQKQIDAAMQAFKDALKLMPKNARIALNLLQVLVEQKQRQHLDEPQQALYWKAIEVINQNKLDTQQQTRYESLTARSEQYDVRHTNSA</sequence>
<dbReference type="InterPro" id="IPR001789">
    <property type="entry name" value="Sig_transdc_resp-reg_receiver"/>
</dbReference>
<organism evidence="4 5">
    <name type="scientific">Catenovulum adriaticum</name>
    <dbReference type="NCBI Taxonomy" id="2984846"/>
    <lineage>
        <taxon>Bacteria</taxon>
        <taxon>Pseudomonadati</taxon>
        <taxon>Pseudomonadota</taxon>
        <taxon>Gammaproteobacteria</taxon>
        <taxon>Alteromonadales</taxon>
        <taxon>Alteromonadaceae</taxon>
        <taxon>Catenovulum</taxon>
    </lineage>
</organism>
<reference evidence="4" key="1">
    <citation type="submission" date="2022-10" db="EMBL/GenBank/DDBJ databases">
        <title>Catenovulum adriacola sp. nov. isolated in the Harbour of Susak.</title>
        <authorList>
            <person name="Schoch T."/>
            <person name="Reich S.J."/>
            <person name="Stoeferle S."/>
            <person name="Flaiz M."/>
            <person name="Kazda M."/>
            <person name="Riedel C.U."/>
            <person name="Duerre P."/>
        </authorList>
    </citation>
    <scope>NUCLEOTIDE SEQUENCE</scope>
    <source>
        <strain evidence="4">TS8</strain>
    </source>
</reference>
<dbReference type="CDD" id="cd17589">
    <property type="entry name" value="REC_TPR"/>
    <property type="match status" value="1"/>
</dbReference>
<protein>
    <submittedName>
        <fullName evidence="4">Response regulator</fullName>
    </submittedName>
</protein>
<proteinExistence type="predicted"/>
<dbReference type="PROSITE" id="PS50110">
    <property type="entry name" value="RESPONSE_REGULATORY"/>
    <property type="match status" value="1"/>
</dbReference>
<accession>A0ABY7AL14</accession>
<dbReference type="InterPro" id="IPR011006">
    <property type="entry name" value="CheY-like_superfamily"/>
</dbReference>
<gene>
    <name evidence="4" type="ORF">OLW01_09125</name>
</gene>
<dbReference type="SUPFAM" id="SSF48452">
    <property type="entry name" value="TPR-like"/>
    <property type="match status" value="2"/>
</dbReference>
<feature type="repeat" description="TPR" evidence="2">
    <location>
        <begin position="449"/>
        <end position="482"/>
    </location>
</feature>
<dbReference type="Proteomes" id="UP001163726">
    <property type="component" value="Chromosome"/>
</dbReference>
<evidence type="ECO:0000313" key="5">
    <source>
        <dbReference type="Proteomes" id="UP001163726"/>
    </source>
</evidence>
<dbReference type="EMBL" id="CP109965">
    <property type="protein sequence ID" value="WAJ69346.1"/>
    <property type="molecule type" value="Genomic_DNA"/>
</dbReference>
<dbReference type="Pfam" id="PF00072">
    <property type="entry name" value="Response_reg"/>
    <property type="match status" value="1"/>
</dbReference>
<evidence type="ECO:0000313" key="4">
    <source>
        <dbReference type="EMBL" id="WAJ69346.1"/>
    </source>
</evidence>
<feature type="domain" description="Response regulatory" evidence="3">
    <location>
        <begin position="10"/>
        <end position="129"/>
    </location>
</feature>
<dbReference type="Gene3D" id="3.40.50.2300">
    <property type="match status" value="1"/>
</dbReference>
<keyword evidence="2" id="KW-0802">TPR repeat</keyword>
<dbReference type="SUPFAM" id="SSF52172">
    <property type="entry name" value="CheY-like"/>
    <property type="match status" value="1"/>
</dbReference>
<dbReference type="InterPro" id="IPR011990">
    <property type="entry name" value="TPR-like_helical_dom_sf"/>
</dbReference>
<evidence type="ECO:0000256" key="1">
    <source>
        <dbReference type="PROSITE-ProRule" id="PRU00169"/>
    </source>
</evidence>
<comment type="caution">
    <text evidence="1">Lacks conserved residue(s) required for the propagation of feature annotation.</text>
</comment>
<name>A0ABY7AL14_9ALTE</name>
<evidence type="ECO:0000256" key="2">
    <source>
        <dbReference type="PROSITE-ProRule" id="PRU00339"/>
    </source>
</evidence>
<keyword evidence="5" id="KW-1185">Reference proteome</keyword>
<dbReference type="PROSITE" id="PS50005">
    <property type="entry name" value="TPR"/>
    <property type="match status" value="2"/>
</dbReference>